<keyword evidence="4" id="KW-1185">Reference proteome</keyword>
<feature type="region of interest" description="Disordered" evidence="1">
    <location>
        <begin position="268"/>
        <end position="289"/>
    </location>
</feature>
<feature type="compositionally biased region" description="Low complexity" evidence="1">
    <location>
        <begin position="273"/>
        <end position="289"/>
    </location>
</feature>
<accession>A0AAN7YGG5</accession>
<dbReference type="Gene3D" id="3.40.630.30">
    <property type="match status" value="1"/>
</dbReference>
<name>A0AAN7YGG5_9EURO</name>
<dbReference type="PANTHER" id="PTHR42791">
    <property type="entry name" value="GNAT FAMILY ACETYLTRANSFERASE"/>
    <property type="match status" value="1"/>
</dbReference>
<evidence type="ECO:0000313" key="3">
    <source>
        <dbReference type="EMBL" id="KAK5084808.1"/>
    </source>
</evidence>
<evidence type="ECO:0000259" key="2">
    <source>
        <dbReference type="PROSITE" id="PS51186"/>
    </source>
</evidence>
<dbReference type="Proteomes" id="UP001309876">
    <property type="component" value="Unassembled WGS sequence"/>
</dbReference>
<protein>
    <recommendedName>
        <fullName evidence="2">N-acetyltransferase domain-containing protein</fullName>
    </recommendedName>
</protein>
<dbReference type="Pfam" id="PF13508">
    <property type="entry name" value="Acetyltransf_7"/>
    <property type="match status" value="1"/>
</dbReference>
<feature type="domain" description="N-acetyltransferase" evidence="2">
    <location>
        <begin position="112"/>
        <end position="260"/>
    </location>
</feature>
<dbReference type="InterPro" id="IPR016181">
    <property type="entry name" value="Acyl_CoA_acyltransferase"/>
</dbReference>
<dbReference type="PROSITE" id="PS51186">
    <property type="entry name" value="GNAT"/>
    <property type="match status" value="1"/>
</dbReference>
<dbReference type="CDD" id="cd04301">
    <property type="entry name" value="NAT_SF"/>
    <property type="match status" value="1"/>
</dbReference>
<dbReference type="SUPFAM" id="SSF55729">
    <property type="entry name" value="Acyl-CoA N-acyltransferases (Nat)"/>
    <property type="match status" value="1"/>
</dbReference>
<dbReference type="AlphaFoldDB" id="A0AAN7YGG5"/>
<proteinExistence type="predicted"/>
<dbReference type="EMBL" id="JAVRRJ010000005">
    <property type="protein sequence ID" value="KAK5084808.1"/>
    <property type="molecule type" value="Genomic_DNA"/>
</dbReference>
<gene>
    <name evidence="3" type="ORF">LTR05_005887</name>
</gene>
<dbReference type="PANTHER" id="PTHR42791:SF2">
    <property type="entry name" value="N-ACETYLTRANSFERASE DOMAIN-CONTAINING PROTEIN"/>
    <property type="match status" value="1"/>
</dbReference>
<evidence type="ECO:0000256" key="1">
    <source>
        <dbReference type="SAM" id="MobiDB-lite"/>
    </source>
</evidence>
<organism evidence="3 4">
    <name type="scientific">Lithohypha guttulata</name>
    <dbReference type="NCBI Taxonomy" id="1690604"/>
    <lineage>
        <taxon>Eukaryota</taxon>
        <taxon>Fungi</taxon>
        <taxon>Dikarya</taxon>
        <taxon>Ascomycota</taxon>
        <taxon>Pezizomycotina</taxon>
        <taxon>Eurotiomycetes</taxon>
        <taxon>Chaetothyriomycetidae</taxon>
        <taxon>Chaetothyriales</taxon>
        <taxon>Trichomeriaceae</taxon>
        <taxon>Lithohypha</taxon>
    </lineage>
</organism>
<dbReference type="GO" id="GO:0016747">
    <property type="term" value="F:acyltransferase activity, transferring groups other than amino-acyl groups"/>
    <property type="evidence" value="ECO:0007669"/>
    <property type="project" value="InterPro"/>
</dbReference>
<sequence length="289" mass="32330">MSETPSIMPNLKAPLRWAKRDDILRMGLISYSTPDFTWLSPYHRQYPEDALMFERVMTRQYLEDTASACIVIEDTPMVDKASFSEATVPADDSAVVSSVTGKQNSENVVVGVAIWSLENDSVVQRVEQYKMNHETDDSQWPNIPATPFDCPKRDQHQDHGRILGNLQFSLARKHLADCGLRLQMLVVHPAYQRRGHGKALLNWGMEFAKLDIEPVGVVAAESGMPLYKAMGWVSIHPYEIAGDEIAPDGTKGCIMKFYPQMEQGSGIVLNSGRSSRTRSSTRVAVRSNN</sequence>
<reference evidence="3 4" key="1">
    <citation type="submission" date="2023-08" db="EMBL/GenBank/DDBJ databases">
        <title>Black Yeasts Isolated from many extreme environments.</title>
        <authorList>
            <person name="Coleine C."/>
            <person name="Stajich J.E."/>
            <person name="Selbmann L."/>
        </authorList>
    </citation>
    <scope>NUCLEOTIDE SEQUENCE [LARGE SCALE GENOMIC DNA]</scope>
    <source>
        <strain evidence="3 4">CCFEE 5910</strain>
    </source>
</reference>
<evidence type="ECO:0000313" key="4">
    <source>
        <dbReference type="Proteomes" id="UP001309876"/>
    </source>
</evidence>
<dbReference type="InterPro" id="IPR052523">
    <property type="entry name" value="Trichothecene_AcTrans"/>
</dbReference>
<comment type="caution">
    <text evidence="3">The sequence shown here is derived from an EMBL/GenBank/DDBJ whole genome shotgun (WGS) entry which is preliminary data.</text>
</comment>
<dbReference type="InterPro" id="IPR000182">
    <property type="entry name" value="GNAT_dom"/>
</dbReference>